<feature type="domain" description="BIG2" evidence="2">
    <location>
        <begin position="23"/>
        <end position="99"/>
    </location>
</feature>
<dbReference type="Proteomes" id="UP000823597">
    <property type="component" value="Unassembled WGS sequence"/>
</dbReference>
<dbReference type="Gene3D" id="2.60.40.1080">
    <property type="match status" value="2"/>
</dbReference>
<dbReference type="EMBL" id="JADIME010000084">
    <property type="protein sequence ID" value="MBO8465913.1"/>
    <property type="molecule type" value="Genomic_DNA"/>
</dbReference>
<feature type="chain" id="PRO_5039285262" evidence="1">
    <location>
        <begin position="20"/>
        <end position="396"/>
    </location>
</feature>
<evidence type="ECO:0000256" key="1">
    <source>
        <dbReference type="SAM" id="SignalP"/>
    </source>
</evidence>
<reference evidence="3" key="1">
    <citation type="submission" date="2020-10" db="EMBL/GenBank/DDBJ databases">
        <authorList>
            <person name="Gilroy R."/>
        </authorList>
    </citation>
    <scope>NUCLEOTIDE SEQUENCE</scope>
    <source>
        <strain evidence="3">10037</strain>
    </source>
</reference>
<dbReference type="InterPro" id="IPR003343">
    <property type="entry name" value="Big_2"/>
</dbReference>
<accession>A0A9D9I649</accession>
<name>A0A9D9I649_9BACT</name>
<proteinExistence type="predicted"/>
<dbReference type="PROSITE" id="PS51257">
    <property type="entry name" value="PROKAR_LIPOPROTEIN"/>
    <property type="match status" value="1"/>
</dbReference>
<evidence type="ECO:0000259" key="2">
    <source>
        <dbReference type="SMART" id="SM00635"/>
    </source>
</evidence>
<dbReference type="SMART" id="SM00635">
    <property type="entry name" value="BID_2"/>
    <property type="match status" value="2"/>
</dbReference>
<feature type="signal peptide" evidence="1">
    <location>
        <begin position="1"/>
        <end position="19"/>
    </location>
</feature>
<feature type="domain" description="BIG2" evidence="2">
    <location>
        <begin position="104"/>
        <end position="181"/>
    </location>
</feature>
<dbReference type="InterPro" id="IPR008964">
    <property type="entry name" value="Invasin/intimin_cell_adhesion"/>
</dbReference>
<dbReference type="SUPFAM" id="SSF49373">
    <property type="entry name" value="Invasin/intimin cell-adhesion fragments"/>
    <property type="match status" value="2"/>
</dbReference>
<sequence>MKWNVLSCMFAFILVCAVAGCNRDTNVSLNLAEAEINLVMGHTHKLNAEIRPVTAEVEWSSSNPEVAFVNSEGVVTANYLGEAVIYVSCGQAMDSCLVTVIGQAAESITLDINEMSLFEGDTLQLNATVSPEDTYNRTVIWSSSDESVAVVSETGKVTALSPGEALITAAIDEVSANCAITVIDVPNVGDYYFSDGTFSHDLQDGETPLGIIFWVNEDKVSGKMVELGEASLPWGTSGYAFENYDRYDGSANTLNVLQKLHEDGLIEAFPAFEYIDSLNTAGEIDWYLPSTVELKQLYCAISGVKWVEDNPGEGEQVDWPDTGMGVLVGDEWAANRDAFNARIEAAGGTILNLRGYSYWSSTSNNLDTVYQIFLHTGVGFMIIREGTNRVRAIAEF</sequence>
<evidence type="ECO:0000313" key="4">
    <source>
        <dbReference type="Proteomes" id="UP000823597"/>
    </source>
</evidence>
<protein>
    <submittedName>
        <fullName evidence="3">Ig-like domain-containing protein</fullName>
    </submittedName>
</protein>
<reference evidence="3" key="2">
    <citation type="journal article" date="2021" name="PeerJ">
        <title>Extensive microbial diversity within the chicken gut microbiome revealed by metagenomics and culture.</title>
        <authorList>
            <person name="Gilroy R."/>
            <person name="Ravi A."/>
            <person name="Getino M."/>
            <person name="Pursley I."/>
            <person name="Horton D.L."/>
            <person name="Alikhan N.F."/>
            <person name="Baker D."/>
            <person name="Gharbi K."/>
            <person name="Hall N."/>
            <person name="Watson M."/>
            <person name="Adriaenssens E.M."/>
            <person name="Foster-Nyarko E."/>
            <person name="Jarju S."/>
            <person name="Secka A."/>
            <person name="Antonio M."/>
            <person name="Oren A."/>
            <person name="Chaudhuri R.R."/>
            <person name="La Ragione R."/>
            <person name="Hildebrand F."/>
            <person name="Pallen M.J."/>
        </authorList>
    </citation>
    <scope>NUCLEOTIDE SEQUENCE</scope>
    <source>
        <strain evidence="3">10037</strain>
    </source>
</reference>
<dbReference type="Pfam" id="PF02368">
    <property type="entry name" value="Big_2"/>
    <property type="match status" value="2"/>
</dbReference>
<keyword evidence="1" id="KW-0732">Signal</keyword>
<comment type="caution">
    <text evidence="3">The sequence shown here is derived from an EMBL/GenBank/DDBJ whole genome shotgun (WGS) entry which is preliminary data.</text>
</comment>
<organism evidence="3 4">
    <name type="scientific">Candidatus Merdivivens pullistercoris</name>
    <dbReference type="NCBI Taxonomy" id="2840873"/>
    <lineage>
        <taxon>Bacteria</taxon>
        <taxon>Pseudomonadati</taxon>
        <taxon>Bacteroidota</taxon>
        <taxon>Bacteroidia</taxon>
        <taxon>Bacteroidales</taxon>
        <taxon>Muribaculaceae</taxon>
        <taxon>Muribaculaceae incertae sedis</taxon>
        <taxon>Candidatus Merdivivens</taxon>
    </lineage>
</organism>
<dbReference type="AlphaFoldDB" id="A0A9D9I649"/>
<gene>
    <name evidence="3" type="ORF">IAB93_07970</name>
</gene>
<evidence type="ECO:0000313" key="3">
    <source>
        <dbReference type="EMBL" id="MBO8465913.1"/>
    </source>
</evidence>